<reference evidence="2" key="1">
    <citation type="journal article" date="2022" name="Mol. Ecol. Resour.">
        <title>The genomes of chicory, endive, great burdock and yacon provide insights into Asteraceae palaeo-polyploidization history and plant inulin production.</title>
        <authorList>
            <person name="Fan W."/>
            <person name="Wang S."/>
            <person name="Wang H."/>
            <person name="Wang A."/>
            <person name="Jiang F."/>
            <person name="Liu H."/>
            <person name="Zhao H."/>
            <person name="Xu D."/>
            <person name="Zhang Y."/>
        </authorList>
    </citation>
    <scope>NUCLEOTIDE SEQUENCE [LARGE SCALE GENOMIC DNA]</scope>
    <source>
        <strain evidence="2">cv. Niubang</strain>
    </source>
</reference>
<sequence length="171" mass="18643">MYGLWVVELDAHVIHSVYSSWNFSSRVLSLVIGPQVMFLCKLAMVLCRAVYGAKSFRGVHGELDTGTCDFCVDTHLEVENKEDVVDGRRATKEVVTGRLRERSGNGSARQDAARAASWVVELDDSVILSKGLELAVVLYRTVYGAKSCGGAHGEPDTGTCDFCGDTHLEVE</sequence>
<organism evidence="1 2">
    <name type="scientific">Arctium lappa</name>
    <name type="common">Greater burdock</name>
    <name type="synonym">Lappa major</name>
    <dbReference type="NCBI Taxonomy" id="4217"/>
    <lineage>
        <taxon>Eukaryota</taxon>
        <taxon>Viridiplantae</taxon>
        <taxon>Streptophyta</taxon>
        <taxon>Embryophyta</taxon>
        <taxon>Tracheophyta</taxon>
        <taxon>Spermatophyta</taxon>
        <taxon>Magnoliopsida</taxon>
        <taxon>eudicotyledons</taxon>
        <taxon>Gunneridae</taxon>
        <taxon>Pentapetalae</taxon>
        <taxon>asterids</taxon>
        <taxon>campanulids</taxon>
        <taxon>Asterales</taxon>
        <taxon>Asteraceae</taxon>
        <taxon>Carduoideae</taxon>
        <taxon>Cardueae</taxon>
        <taxon>Arctiinae</taxon>
        <taxon>Arctium</taxon>
    </lineage>
</organism>
<keyword evidence="2" id="KW-1185">Reference proteome</keyword>
<protein>
    <submittedName>
        <fullName evidence="1">Uncharacterized protein</fullName>
    </submittedName>
</protein>
<comment type="caution">
    <text evidence="1">The sequence shown here is derived from an EMBL/GenBank/DDBJ whole genome shotgun (WGS) entry which is preliminary data.</text>
</comment>
<accession>A0ACB9B9P9</accession>
<name>A0ACB9B9P9_ARCLA</name>
<proteinExistence type="predicted"/>
<dbReference type="Proteomes" id="UP001055879">
    <property type="component" value="Linkage Group LG06"/>
</dbReference>
<evidence type="ECO:0000313" key="2">
    <source>
        <dbReference type="Proteomes" id="UP001055879"/>
    </source>
</evidence>
<gene>
    <name evidence="1" type="ORF">L6452_19650</name>
</gene>
<reference evidence="1 2" key="2">
    <citation type="journal article" date="2022" name="Mol. Ecol. Resour.">
        <title>The genomes of chicory, endive, great burdock and yacon provide insights into Asteraceae paleo-polyploidization history and plant inulin production.</title>
        <authorList>
            <person name="Fan W."/>
            <person name="Wang S."/>
            <person name="Wang H."/>
            <person name="Wang A."/>
            <person name="Jiang F."/>
            <person name="Liu H."/>
            <person name="Zhao H."/>
            <person name="Xu D."/>
            <person name="Zhang Y."/>
        </authorList>
    </citation>
    <scope>NUCLEOTIDE SEQUENCE [LARGE SCALE GENOMIC DNA]</scope>
    <source>
        <strain evidence="2">cv. Niubang</strain>
    </source>
</reference>
<dbReference type="EMBL" id="CM042052">
    <property type="protein sequence ID" value="KAI3718767.1"/>
    <property type="molecule type" value="Genomic_DNA"/>
</dbReference>
<evidence type="ECO:0000313" key="1">
    <source>
        <dbReference type="EMBL" id="KAI3718767.1"/>
    </source>
</evidence>